<comment type="subcellular location">
    <subcellularLocation>
        <location evidence="1">Golgi apparatus</location>
    </subcellularLocation>
</comment>
<dbReference type="Proteomes" id="UP001152747">
    <property type="component" value="Unassembled WGS sequence"/>
</dbReference>
<dbReference type="GO" id="GO:0005802">
    <property type="term" value="C:trans-Golgi network"/>
    <property type="evidence" value="ECO:0007669"/>
    <property type="project" value="TreeGrafter"/>
</dbReference>
<comment type="caution">
    <text evidence="8">The sequence shown here is derived from an EMBL/GenBank/DDBJ whole genome shotgun (WGS) entry which is preliminary data.</text>
</comment>
<dbReference type="InterPro" id="IPR013935">
    <property type="entry name" value="Trs120_TRAPPC9"/>
</dbReference>
<keyword evidence="9" id="KW-1185">Reference proteome</keyword>
<dbReference type="PANTHER" id="PTHR21512">
    <property type="entry name" value="TRAFFICKING PROTEIN PARTICLE COMPLEX SUBUNIT 9"/>
    <property type="match status" value="1"/>
</dbReference>
<feature type="region of interest" description="Disordered" evidence="4">
    <location>
        <begin position="287"/>
        <end position="375"/>
    </location>
</feature>
<gene>
    <name evidence="8" type="ORF">CAMP_LOCUS18142</name>
</gene>
<dbReference type="InterPro" id="IPR058563">
    <property type="entry name" value="Trs120_TRAPPC9_N"/>
</dbReference>
<dbReference type="PANTHER" id="PTHR21512:SF5">
    <property type="entry name" value="TRAFFICKING PROTEIN PARTICLE COMPLEX SUBUNIT 9"/>
    <property type="match status" value="1"/>
</dbReference>
<feature type="domain" description="Trs120/TRAPPC9 first Ig-like" evidence="7">
    <location>
        <begin position="625"/>
        <end position="743"/>
    </location>
</feature>
<dbReference type="InterPro" id="IPR058564">
    <property type="entry name" value="TPR_TRAPPC9_Trs120"/>
</dbReference>
<evidence type="ECO:0000256" key="1">
    <source>
        <dbReference type="ARBA" id="ARBA00004555"/>
    </source>
</evidence>
<feature type="domain" description="Trs120/TRAPPC9 N-terminal" evidence="5">
    <location>
        <begin position="180"/>
        <end position="249"/>
    </location>
</feature>
<dbReference type="InterPro" id="IPR058565">
    <property type="entry name" value="Ig_TRAPPC9_Trs120_1st"/>
</dbReference>
<feature type="compositionally biased region" description="Polar residues" evidence="4">
    <location>
        <begin position="287"/>
        <end position="302"/>
    </location>
</feature>
<organism evidence="8 9">
    <name type="scientific">Caenorhabditis angaria</name>
    <dbReference type="NCBI Taxonomy" id="860376"/>
    <lineage>
        <taxon>Eukaryota</taxon>
        <taxon>Metazoa</taxon>
        <taxon>Ecdysozoa</taxon>
        <taxon>Nematoda</taxon>
        <taxon>Chromadorea</taxon>
        <taxon>Rhabditida</taxon>
        <taxon>Rhabditina</taxon>
        <taxon>Rhabditomorpha</taxon>
        <taxon>Rhabditoidea</taxon>
        <taxon>Rhabditidae</taxon>
        <taxon>Peloderinae</taxon>
        <taxon>Caenorhabditis</taxon>
    </lineage>
</organism>
<dbReference type="OrthoDB" id="27962at2759"/>
<feature type="compositionally biased region" description="Polar residues" evidence="4">
    <location>
        <begin position="335"/>
        <end position="352"/>
    </location>
</feature>
<evidence type="ECO:0000313" key="8">
    <source>
        <dbReference type="EMBL" id="CAI5455505.1"/>
    </source>
</evidence>
<protein>
    <submittedName>
        <fullName evidence="8">Uncharacterized protein</fullName>
    </submittedName>
</protein>
<evidence type="ECO:0000259" key="6">
    <source>
        <dbReference type="Pfam" id="PF26251"/>
    </source>
</evidence>
<evidence type="ECO:0000259" key="5">
    <source>
        <dbReference type="Pfam" id="PF08626"/>
    </source>
</evidence>
<evidence type="ECO:0000256" key="3">
    <source>
        <dbReference type="ARBA" id="ARBA00023034"/>
    </source>
</evidence>
<keyword evidence="3" id="KW-0333">Golgi apparatus</keyword>
<dbReference type="EMBL" id="CANHGI010000006">
    <property type="protein sequence ID" value="CAI5455505.1"/>
    <property type="molecule type" value="Genomic_DNA"/>
</dbReference>
<dbReference type="Pfam" id="PF26251">
    <property type="entry name" value="TPR_TRAPPC9-Trs120"/>
    <property type="match status" value="1"/>
</dbReference>
<proteinExistence type="inferred from homology"/>
<feature type="domain" description="Trs120/TRAPPC9 TPR region" evidence="6">
    <location>
        <begin position="440"/>
        <end position="583"/>
    </location>
</feature>
<name>A0A9P1J4H9_9PELO</name>
<evidence type="ECO:0000256" key="2">
    <source>
        <dbReference type="ARBA" id="ARBA00008459"/>
    </source>
</evidence>
<dbReference type="Pfam" id="PF26254">
    <property type="entry name" value="Ig_TRAPPC9-Trs120_1st"/>
    <property type="match status" value="1"/>
</dbReference>
<evidence type="ECO:0000259" key="7">
    <source>
        <dbReference type="Pfam" id="PF26254"/>
    </source>
</evidence>
<comment type="similarity">
    <text evidence="2">Belongs to the NIBP family.</text>
</comment>
<sequence length="1206" mass="135295">MKGSTSDFLTDVQTVNIVIKQIGPNKSLPAYKRIVERCFRQNVIQVSENPRRLFHCKFVPSVSFTEFSELQQHRRVFGVIGVAFKSADEKTENQEEEEIVNAYNKLKNDHSNHIFSSRCIIIGAKQDEFNNIERHEKLCFPSLEDSLELESAIRELMHISFEKKAEIPCPTLPDETRWQAFELKTTKNYRKKCLGRCRKQHADFCLLTGLPQLALEAYEASIDNLKAASDYLWLAAAYDGWASTFCILNAEQSGQINSGAFHRVASMQTMFTIPSIEINTSNNNTPSDSLFVSNDSALSSPNGHKRHHSDEHVGRTSSPMSIQNGGIGGNETPRNESFGNESGIVSNGSNPSLKEEPKSQQKKNPISNFLDKNRDKPPKERVLEYYKNAIEEYTKFSFAGWLEYESVMRAIVYLTFEREYIKLEQFHRDHTGKYLDDNNDYMNHHMKAQICLNSAAMYKEIGFIRKQAFYARLSVLFELHVTEGKQRSASDYKTVYPILYKTLEGYGINLNESTEFSNQTIGPEKLQIKSLHEIFTAANRAGHTDAAIRHLCSLLQVYYPSLELSMATRLFEDLDNLVKTSKNVHQLNQTLSVEDGKIIIPSLQMTRFPMITNPTVLPLQSHLAPTIVQNQSQTSVFIYSPFAKKKPDNSLLWVTDCPGEVEISVKNCRGIELIVKELCLISDGINFESVQARLILPPEDQNSKSDGATIRLIGVPREAGDLYIVGYSCNVFGLHNECRFSCSSQKHTRLHVKVLPKLAKLHLECSLPRAPIDEFSDEPSAEAVVYSGQTFEHTITVVNDSDIDVKYCGVKVWQPTVQGGPALIKLIDVDEHLEGVDKGEDLSSFKLAANSSRELKFSIFGIDPTSTADDLSDEEKVLESVVPIATTHVNPNPEVEAPDMDSIPYTGRLLTCDFTVRYHSDVESKEDEFYERKSRLPIAISIIPAVTVSAWHVLPGDSPFSRYIVVDVTNSTEHDAELVYSANRRMNVLPKETCRVPILSPCCSDVAGGAFHQAKQRGSHMMQKIETERLRQILEAHVSKHLDIRWAIPSQKLEGQVPVGSLLSSVALLKQLVLPAISLDFVINGKQYVSEDDVTIGIGQNVEVDITVISSLPETFNGILSIDCEQEISHQLGSNPSSHLMLLAGPKKIPFSVEKTKQHKLQFNLSFIVEGSFRVRPQITPSPGQSALLPEDMFATPVAFSVSTKF</sequence>
<dbReference type="Pfam" id="PF08626">
    <property type="entry name" value="TRAPPC9-Trs120"/>
    <property type="match status" value="1"/>
</dbReference>
<accession>A0A9P1J4H9</accession>
<dbReference type="AlphaFoldDB" id="A0A9P1J4H9"/>
<evidence type="ECO:0000313" key="9">
    <source>
        <dbReference type="Proteomes" id="UP001152747"/>
    </source>
</evidence>
<evidence type="ECO:0000256" key="4">
    <source>
        <dbReference type="SAM" id="MobiDB-lite"/>
    </source>
</evidence>
<reference evidence="8" key="1">
    <citation type="submission" date="2022-11" db="EMBL/GenBank/DDBJ databases">
        <authorList>
            <person name="Kikuchi T."/>
        </authorList>
    </citation>
    <scope>NUCLEOTIDE SEQUENCE</scope>
    <source>
        <strain evidence="8">PS1010</strain>
    </source>
</reference>
<feature type="compositionally biased region" description="Polar residues" evidence="4">
    <location>
        <begin position="315"/>
        <end position="324"/>
    </location>
</feature>